<protein>
    <submittedName>
        <fullName evidence="2">Uncharacterized protein</fullName>
    </submittedName>
</protein>
<accession>A0ABS8TPK1</accession>
<reference evidence="2 3" key="1">
    <citation type="journal article" date="2021" name="BMC Genomics">
        <title>Datura genome reveals duplications of psychoactive alkaloid biosynthetic genes and high mutation rate following tissue culture.</title>
        <authorList>
            <person name="Rajewski A."/>
            <person name="Carter-House D."/>
            <person name="Stajich J."/>
            <person name="Litt A."/>
        </authorList>
    </citation>
    <scope>NUCLEOTIDE SEQUENCE [LARGE SCALE GENOMIC DNA]</scope>
    <source>
        <strain evidence="2">AR-01</strain>
    </source>
</reference>
<feature type="compositionally biased region" description="Basic and acidic residues" evidence="1">
    <location>
        <begin position="52"/>
        <end position="65"/>
    </location>
</feature>
<organism evidence="2 3">
    <name type="scientific">Datura stramonium</name>
    <name type="common">Jimsonweed</name>
    <name type="synonym">Common thornapple</name>
    <dbReference type="NCBI Taxonomy" id="4076"/>
    <lineage>
        <taxon>Eukaryota</taxon>
        <taxon>Viridiplantae</taxon>
        <taxon>Streptophyta</taxon>
        <taxon>Embryophyta</taxon>
        <taxon>Tracheophyta</taxon>
        <taxon>Spermatophyta</taxon>
        <taxon>Magnoliopsida</taxon>
        <taxon>eudicotyledons</taxon>
        <taxon>Gunneridae</taxon>
        <taxon>Pentapetalae</taxon>
        <taxon>asterids</taxon>
        <taxon>lamiids</taxon>
        <taxon>Solanales</taxon>
        <taxon>Solanaceae</taxon>
        <taxon>Solanoideae</taxon>
        <taxon>Datureae</taxon>
        <taxon>Datura</taxon>
    </lineage>
</organism>
<name>A0ABS8TPK1_DATST</name>
<feature type="region of interest" description="Disordered" evidence="1">
    <location>
        <begin position="90"/>
        <end position="119"/>
    </location>
</feature>
<dbReference type="EMBL" id="JACEIK010001880">
    <property type="protein sequence ID" value="MCD7472831.1"/>
    <property type="molecule type" value="Genomic_DNA"/>
</dbReference>
<feature type="compositionally biased region" description="Basic and acidic residues" evidence="1">
    <location>
        <begin position="106"/>
        <end position="119"/>
    </location>
</feature>
<gene>
    <name evidence="2" type="ORF">HAX54_014226</name>
</gene>
<evidence type="ECO:0000313" key="2">
    <source>
        <dbReference type="EMBL" id="MCD7472831.1"/>
    </source>
</evidence>
<keyword evidence="3" id="KW-1185">Reference proteome</keyword>
<evidence type="ECO:0000256" key="1">
    <source>
        <dbReference type="SAM" id="MobiDB-lite"/>
    </source>
</evidence>
<comment type="caution">
    <text evidence="2">The sequence shown here is derived from an EMBL/GenBank/DDBJ whole genome shotgun (WGS) entry which is preliminary data.</text>
</comment>
<feature type="compositionally biased region" description="Low complexity" evidence="1">
    <location>
        <begin position="92"/>
        <end position="104"/>
    </location>
</feature>
<dbReference type="Proteomes" id="UP000823775">
    <property type="component" value="Unassembled WGS sequence"/>
</dbReference>
<feature type="region of interest" description="Disordered" evidence="1">
    <location>
        <begin position="48"/>
        <end position="71"/>
    </location>
</feature>
<evidence type="ECO:0000313" key="3">
    <source>
        <dbReference type="Proteomes" id="UP000823775"/>
    </source>
</evidence>
<proteinExistence type="predicted"/>
<sequence>MAIVSNNENTAEAEGELHCGEQNQTDHHKEHLDAVRTNQEVVNFTNIKMRQISRERTPRGPRNEEIRDEDEYCRSHDRMIKVWESNSKSVKSRFSPYPSSTRPSSSRRDRSSQPMERPRLIKAVIRTEVTRATKQRGVRPSNPIYAVEETRTFVWPGISTQQSAGLGQLHFKSPQELLPGAMELGSLKDLFRLKVEPDFQINVRPG</sequence>